<keyword evidence="2" id="KW-1185">Reference proteome</keyword>
<organism evidence="1 2">
    <name type="scientific">Vulcanisaeta souniana JCM 11219</name>
    <dbReference type="NCBI Taxonomy" id="1293586"/>
    <lineage>
        <taxon>Archaea</taxon>
        <taxon>Thermoproteota</taxon>
        <taxon>Thermoprotei</taxon>
        <taxon>Thermoproteales</taxon>
        <taxon>Thermoproteaceae</taxon>
        <taxon>Vulcanisaeta</taxon>
    </lineage>
</organism>
<evidence type="ECO:0000313" key="1">
    <source>
        <dbReference type="EMBL" id="BDR93037.1"/>
    </source>
</evidence>
<name>A0ABN6SV86_9CREN</name>
<gene>
    <name evidence="1" type="ORF">Vsou_21300</name>
</gene>
<sequence length="107" mass="12279">MNNLDKRVYEVHGKVMNMFMGNQCYDVDPPLVMDCVKNALTSIGLNVEEIMFFDIDGNVSQDIDNARYVRAVATSNEINGKQIFTFALIKYRGKYKVLYLQSAVEER</sequence>
<protein>
    <submittedName>
        <fullName evidence="1">Uncharacterized protein</fullName>
    </submittedName>
</protein>
<reference evidence="2" key="1">
    <citation type="submission" date="2022-09" db="EMBL/GenBank/DDBJ databases">
        <title>Complete genome sequence of Vulcanisaeta souniana.</title>
        <authorList>
            <person name="Kato S."/>
            <person name="Itoh T."/>
            <person name="Ohkuma M."/>
        </authorList>
    </citation>
    <scope>NUCLEOTIDE SEQUENCE [LARGE SCALE GENOMIC DNA]</scope>
    <source>
        <strain evidence="2">JCM 11219</strain>
    </source>
</reference>
<dbReference type="Proteomes" id="UP001060771">
    <property type="component" value="Chromosome"/>
</dbReference>
<evidence type="ECO:0000313" key="2">
    <source>
        <dbReference type="Proteomes" id="UP001060771"/>
    </source>
</evidence>
<accession>A0ABN6SV86</accession>
<dbReference type="EMBL" id="AP026830">
    <property type="protein sequence ID" value="BDR93037.1"/>
    <property type="molecule type" value="Genomic_DNA"/>
</dbReference>
<proteinExistence type="predicted"/>